<protein>
    <submittedName>
        <fullName evidence="2">Uncharacterized protein</fullName>
    </submittedName>
</protein>
<evidence type="ECO:0000313" key="3">
    <source>
        <dbReference type="Proteomes" id="UP000299102"/>
    </source>
</evidence>
<dbReference type="AlphaFoldDB" id="A0A4C1X7H4"/>
<keyword evidence="3" id="KW-1185">Reference proteome</keyword>
<organism evidence="2 3">
    <name type="scientific">Eumeta variegata</name>
    <name type="common">Bagworm moth</name>
    <name type="synonym">Eumeta japonica</name>
    <dbReference type="NCBI Taxonomy" id="151549"/>
    <lineage>
        <taxon>Eukaryota</taxon>
        <taxon>Metazoa</taxon>
        <taxon>Ecdysozoa</taxon>
        <taxon>Arthropoda</taxon>
        <taxon>Hexapoda</taxon>
        <taxon>Insecta</taxon>
        <taxon>Pterygota</taxon>
        <taxon>Neoptera</taxon>
        <taxon>Endopterygota</taxon>
        <taxon>Lepidoptera</taxon>
        <taxon>Glossata</taxon>
        <taxon>Ditrysia</taxon>
        <taxon>Tineoidea</taxon>
        <taxon>Psychidae</taxon>
        <taxon>Oiketicinae</taxon>
        <taxon>Eumeta</taxon>
    </lineage>
</organism>
<gene>
    <name evidence="2" type="ORF">EVAR_44363_1</name>
</gene>
<feature type="compositionally biased region" description="Pro residues" evidence="1">
    <location>
        <begin position="107"/>
        <end position="117"/>
    </location>
</feature>
<reference evidence="2 3" key="1">
    <citation type="journal article" date="2019" name="Commun. Biol.">
        <title>The bagworm genome reveals a unique fibroin gene that provides high tensile strength.</title>
        <authorList>
            <person name="Kono N."/>
            <person name="Nakamura H."/>
            <person name="Ohtoshi R."/>
            <person name="Tomita M."/>
            <person name="Numata K."/>
            <person name="Arakawa K."/>
        </authorList>
    </citation>
    <scope>NUCLEOTIDE SEQUENCE [LARGE SCALE GENOMIC DNA]</scope>
</reference>
<name>A0A4C1X7H4_EUMVA</name>
<sequence length="117" mass="12675">MVQCPLLPMDTGYPRESLVRSSSSRKEYALCFKDLFVKVDGRSFQSFNVRGRKLRMKRAVVLSYVPAVWVAGEAREGGAVTQRSARAGARGPRPRRLSPGPGHATPPAAPGPAPRGN</sequence>
<feature type="compositionally biased region" description="Low complexity" evidence="1">
    <location>
        <begin position="83"/>
        <end position="106"/>
    </location>
</feature>
<comment type="caution">
    <text evidence="2">The sequence shown here is derived from an EMBL/GenBank/DDBJ whole genome shotgun (WGS) entry which is preliminary data.</text>
</comment>
<evidence type="ECO:0000256" key="1">
    <source>
        <dbReference type="SAM" id="MobiDB-lite"/>
    </source>
</evidence>
<accession>A0A4C1X7H4</accession>
<dbReference type="Proteomes" id="UP000299102">
    <property type="component" value="Unassembled WGS sequence"/>
</dbReference>
<evidence type="ECO:0000313" key="2">
    <source>
        <dbReference type="EMBL" id="GBP59123.1"/>
    </source>
</evidence>
<proteinExistence type="predicted"/>
<dbReference type="EMBL" id="BGZK01000753">
    <property type="protein sequence ID" value="GBP59123.1"/>
    <property type="molecule type" value="Genomic_DNA"/>
</dbReference>
<feature type="region of interest" description="Disordered" evidence="1">
    <location>
        <begin position="76"/>
        <end position="117"/>
    </location>
</feature>